<comment type="similarity">
    <text evidence="1">Belongs to the PP2C family.</text>
</comment>
<dbReference type="InterPro" id="IPR036457">
    <property type="entry name" value="PPM-type-like_dom_sf"/>
</dbReference>
<comment type="cofactor">
    <cofactor evidence="1">
        <name>Mg(2+)</name>
        <dbReference type="ChEBI" id="CHEBI:18420"/>
    </cofactor>
</comment>
<feature type="signal peptide" evidence="2">
    <location>
        <begin position="1"/>
        <end position="25"/>
    </location>
</feature>
<comment type="caution">
    <text evidence="4">The sequence shown here is derived from an EMBL/GenBank/DDBJ whole genome shotgun (WGS) entry which is preliminary data.</text>
</comment>
<reference evidence="4" key="1">
    <citation type="submission" date="2023-07" db="EMBL/GenBank/DDBJ databases">
        <authorList>
            <consortium name="AG Swart"/>
            <person name="Singh M."/>
            <person name="Singh A."/>
            <person name="Seah K."/>
            <person name="Emmerich C."/>
        </authorList>
    </citation>
    <scope>NUCLEOTIDE SEQUENCE</scope>
    <source>
        <strain evidence="4">DP1</strain>
    </source>
</reference>
<evidence type="ECO:0000313" key="5">
    <source>
        <dbReference type="Proteomes" id="UP001295684"/>
    </source>
</evidence>
<sequence length="298" mass="32694">MSLKKPTRVECITICLFIVLAACAAQPCSLEEQEYEEYATFEGYFESGSTIIPHPDKVDKGGEDALIVKDGLISVADGVGGWATSGVDPGLYSKQLIKFIGQEYEKNNEFTPKEILSAANNRTTHIGTSTCVIAILRPQCKAIDTTVLGDSSYLLLRPENGTLKTLFRSKEQQKSFNFPYQCGTNGDDPKLAVDSRHPVEDGDIIVMGSDGVFDNCFDPEIIDILTKNLKNNILTNLQGLSDEIAALSSTHGHDENWRSPFEISAEKAYHRKVFLGGKLDDISVIVTQIHLSKVSTTI</sequence>
<evidence type="ECO:0000313" key="4">
    <source>
        <dbReference type="EMBL" id="CAI2377652.1"/>
    </source>
</evidence>
<keyword evidence="1" id="KW-0479">Metal-binding</keyword>
<keyword evidence="1" id="KW-0378">Hydrolase</keyword>
<gene>
    <name evidence="4" type="ORF">ECRASSUSDP1_LOCUS19040</name>
</gene>
<proteinExistence type="inferred from homology"/>
<evidence type="ECO:0000259" key="3">
    <source>
        <dbReference type="PROSITE" id="PS51746"/>
    </source>
</evidence>
<comment type="cofactor">
    <cofactor evidence="1">
        <name>Mn(2+)</name>
        <dbReference type="ChEBI" id="CHEBI:29035"/>
    </cofactor>
</comment>
<dbReference type="EMBL" id="CAMPGE010019308">
    <property type="protein sequence ID" value="CAI2377652.1"/>
    <property type="molecule type" value="Genomic_DNA"/>
</dbReference>
<accession>A0AAD1XRR7</accession>
<dbReference type="PANTHER" id="PTHR12320:SF1">
    <property type="entry name" value="PROTEIN PHOSPHATASE PTC7 HOMOLOG"/>
    <property type="match status" value="1"/>
</dbReference>
<evidence type="ECO:0000256" key="2">
    <source>
        <dbReference type="SAM" id="SignalP"/>
    </source>
</evidence>
<keyword evidence="2" id="KW-0732">Signal</keyword>
<keyword evidence="1" id="KW-0464">Manganese</keyword>
<dbReference type="PANTHER" id="PTHR12320">
    <property type="entry name" value="PROTEIN PHOSPHATASE 2C"/>
    <property type="match status" value="1"/>
</dbReference>
<feature type="domain" description="PPM-type phosphatase" evidence="3">
    <location>
        <begin position="46"/>
        <end position="289"/>
    </location>
</feature>
<dbReference type="EC" id="3.1.3.16" evidence="1"/>
<dbReference type="InterPro" id="IPR001932">
    <property type="entry name" value="PPM-type_phosphatase-like_dom"/>
</dbReference>
<organism evidence="4 5">
    <name type="scientific">Euplotes crassus</name>
    <dbReference type="NCBI Taxonomy" id="5936"/>
    <lineage>
        <taxon>Eukaryota</taxon>
        <taxon>Sar</taxon>
        <taxon>Alveolata</taxon>
        <taxon>Ciliophora</taxon>
        <taxon>Intramacronucleata</taxon>
        <taxon>Spirotrichea</taxon>
        <taxon>Hypotrichia</taxon>
        <taxon>Euplotida</taxon>
        <taxon>Euplotidae</taxon>
        <taxon>Moneuplotes</taxon>
    </lineage>
</organism>
<keyword evidence="1" id="KW-0904">Protein phosphatase</keyword>
<dbReference type="GO" id="GO:0046872">
    <property type="term" value="F:metal ion binding"/>
    <property type="evidence" value="ECO:0007669"/>
    <property type="project" value="UniProtKB-UniRule"/>
</dbReference>
<dbReference type="Gene3D" id="3.60.40.10">
    <property type="entry name" value="PPM-type phosphatase domain"/>
    <property type="match status" value="1"/>
</dbReference>
<comment type="catalytic activity">
    <reaction evidence="1">
        <text>O-phospho-L-seryl-[protein] + H2O = L-seryl-[protein] + phosphate</text>
        <dbReference type="Rhea" id="RHEA:20629"/>
        <dbReference type="Rhea" id="RHEA-COMP:9863"/>
        <dbReference type="Rhea" id="RHEA-COMP:11604"/>
        <dbReference type="ChEBI" id="CHEBI:15377"/>
        <dbReference type="ChEBI" id="CHEBI:29999"/>
        <dbReference type="ChEBI" id="CHEBI:43474"/>
        <dbReference type="ChEBI" id="CHEBI:83421"/>
        <dbReference type="EC" id="3.1.3.16"/>
    </reaction>
</comment>
<dbReference type="SUPFAM" id="SSF81606">
    <property type="entry name" value="PP2C-like"/>
    <property type="match status" value="1"/>
</dbReference>
<dbReference type="GO" id="GO:0004722">
    <property type="term" value="F:protein serine/threonine phosphatase activity"/>
    <property type="evidence" value="ECO:0007669"/>
    <property type="project" value="UniProtKB-EC"/>
</dbReference>
<dbReference type="InterPro" id="IPR039123">
    <property type="entry name" value="PPTC7"/>
</dbReference>
<name>A0AAD1XRR7_EUPCR</name>
<dbReference type="Proteomes" id="UP001295684">
    <property type="component" value="Unassembled WGS sequence"/>
</dbReference>
<comment type="catalytic activity">
    <reaction evidence="1">
        <text>O-phospho-L-threonyl-[protein] + H2O = L-threonyl-[protein] + phosphate</text>
        <dbReference type="Rhea" id="RHEA:47004"/>
        <dbReference type="Rhea" id="RHEA-COMP:11060"/>
        <dbReference type="Rhea" id="RHEA-COMP:11605"/>
        <dbReference type="ChEBI" id="CHEBI:15377"/>
        <dbReference type="ChEBI" id="CHEBI:30013"/>
        <dbReference type="ChEBI" id="CHEBI:43474"/>
        <dbReference type="ChEBI" id="CHEBI:61977"/>
        <dbReference type="EC" id="3.1.3.16"/>
    </reaction>
</comment>
<dbReference type="AlphaFoldDB" id="A0AAD1XRR7"/>
<keyword evidence="5" id="KW-1185">Reference proteome</keyword>
<keyword evidence="1" id="KW-0460">Magnesium</keyword>
<dbReference type="PROSITE" id="PS51746">
    <property type="entry name" value="PPM_2"/>
    <property type="match status" value="1"/>
</dbReference>
<dbReference type="PROSITE" id="PS51257">
    <property type="entry name" value="PROKAR_LIPOPROTEIN"/>
    <property type="match status" value="1"/>
</dbReference>
<protein>
    <recommendedName>
        <fullName evidence="1">Protein phosphatase</fullName>
        <ecNumber evidence="1">3.1.3.16</ecNumber>
    </recommendedName>
</protein>
<feature type="chain" id="PRO_5042273685" description="Protein phosphatase" evidence="2">
    <location>
        <begin position="26"/>
        <end position="298"/>
    </location>
</feature>
<dbReference type="SMART" id="SM00332">
    <property type="entry name" value="PP2Cc"/>
    <property type="match status" value="1"/>
</dbReference>
<evidence type="ECO:0000256" key="1">
    <source>
        <dbReference type="RuleBase" id="RU366020"/>
    </source>
</evidence>
<dbReference type="SMART" id="SM00331">
    <property type="entry name" value="PP2C_SIG"/>
    <property type="match status" value="1"/>
</dbReference>